<evidence type="ECO:0000256" key="9">
    <source>
        <dbReference type="ARBA" id="ARBA00038276"/>
    </source>
</evidence>
<dbReference type="Proteomes" id="UP001431776">
    <property type="component" value="Unassembled WGS sequence"/>
</dbReference>
<gene>
    <name evidence="11" type="ORF">QJ522_13505</name>
</gene>
<keyword evidence="6" id="KW-0547">Nucleotide-binding</keyword>
<dbReference type="AlphaFoldDB" id="A0AAW6U313"/>
<comment type="caution">
    <text evidence="11">The sequence shown here is derived from an EMBL/GenBank/DDBJ whole genome shotgun (WGS) entry which is preliminary data.</text>
</comment>
<reference evidence="11" key="1">
    <citation type="submission" date="2023-05" db="EMBL/GenBank/DDBJ databases">
        <title>Anaerotaeda fermentans gen. nov., sp. nov., a novel anaerobic planctomycete of the new family within the order Sedimentisphaerales isolated from Taman Peninsula, Russia.</title>
        <authorList>
            <person name="Khomyakova M.A."/>
            <person name="Merkel A.Y."/>
            <person name="Slobodkin A.I."/>
        </authorList>
    </citation>
    <scope>NUCLEOTIDE SEQUENCE</scope>
    <source>
        <strain evidence="11">M17dextr</strain>
    </source>
</reference>
<protein>
    <submittedName>
        <fullName evidence="11">Nucleotidyltransferase domain-containing protein</fullName>
    </submittedName>
</protein>
<evidence type="ECO:0000313" key="11">
    <source>
        <dbReference type="EMBL" id="MDI6450069.1"/>
    </source>
</evidence>
<evidence type="ECO:0000259" key="10">
    <source>
        <dbReference type="Pfam" id="PF01909"/>
    </source>
</evidence>
<evidence type="ECO:0000256" key="3">
    <source>
        <dbReference type="ARBA" id="ARBA00022679"/>
    </source>
</evidence>
<dbReference type="InterPro" id="IPR043519">
    <property type="entry name" value="NT_sf"/>
</dbReference>
<dbReference type="GO" id="GO:0016779">
    <property type="term" value="F:nucleotidyltransferase activity"/>
    <property type="evidence" value="ECO:0007669"/>
    <property type="project" value="UniProtKB-KW"/>
</dbReference>
<dbReference type="GO" id="GO:0046872">
    <property type="term" value="F:metal ion binding"/>
    <property type="evidence" value="ECO:0007669"/>
    <property type="project" value="UniProtKB-KW"/>
</dbReference>
<dbReference type="EMBL" id="JASCXX010000016">
    <property type="protein sequence ID" value="MDI6450069.1"/>
    <property type="molecule type" value="Genomic_DNA"/>
</dbReference>
<feature type="domain" description="Polymerase nucleotidyl transferase" evidence="10">
    <location>
        <begin position="13"/>
        <end position="98"/>
    </location>
</feature>
<keyword evidence="4" id="KW-0548">Nucleotidyltransferase</keyword>
<evidence type="ECO:0000256" key="2">
    <source>
        <dbReference type="ARBA" id="ARBA00022649"/>
    </source>
</evidence>
<dbReference type="PANTHER" id="PTHR33571:SF12">
    <property type="entry name" value="BSL3053 PROTEIN"/>
    <property type="match status" value="1"/>
</dbReference>
<dbReference type="InterPro" id="IPR052038">
    <property type="entry name" value="Type-VII_TA_antitoxin"/>
</dbReference>
<sequence length="103" mass="11959">MGGLFEDRREELTQLCRDFCVKRLDVFGSAARHERFDPNRSDIDLLVEFEPMEPVDHAKAYFGLLAALQDLYGRPIDLLEIRAVTNPYLLESITKQRRQIYAA</sequence>
<dbReference type="PANTHER" id="PTHR33571">
    <property type="entry name" value="SSL8005 PROTEIN"/>
    <property type="match status" value="1"/>
</dbReference>
<keyword evidence="12" id="KW-1185">Reference proteome</keyword>
<keyword evidence="3" id="KW-0808">Transferase</keyword>
<dbReference type="Gene3D" id="3.30.460.10">
    <property type="entry name" value="Beta Polymerase, domain 2"/>
    <property type="match status" value="1"/>
</dbReference>
<dbReference type="CDD" id="cd05403">
    <property type="entry name" value="NT_KNTase_like"/>
    <property type="match status" value="1"/>
</dbReference>
<keyword evidence="7" id="KW-0067">ATP-binding</keyword>
<comment type="cofactor">
    <cofactor evidence="1">
        <name>Mg(2+)</name>
        <dbReference type="ChEBI" id="CHEBI:18420"/>
    </cofactor>
</comment>
<evidence type="ECO:0000256" key="4">
    <source>
        <dbReference type="ARBA" id="ARBA00022695"/>
    </source>
</evidence>
<dbReference type="SUPFAM" id="SSF81301">
    <property type="entry name" value="Nucleotidyltransferase"/>
    <property type="match status" value="1"/>
</dbReference>
<comment type="similarity">
    <text evidence="9">Belongs to the MntA antitoxin family.</text>
</comment>
<keyword evidence="5" id="KW-0479">Metal-binding</keyword>
<organism evidence="11 12">
    <name type="scientific">Anaerobaca lacustris</name>
    <dbReference type="NCBI Taxonomy" id="3044600"/>
    <lineage>
        <taxon>Bacteria</taxon>
        <taxon>Pseudomonadati</taxon>
        <taxon>Planctomycetota</taxon>
        <taxon>Phycisphaerae</taxon>
        <taxon>Sedimentisphaerales</taxon>
        <taxon>Anaerobacaceae</taxon>
        <taxon>Anaerobaca</taxon>
    </lineage>
</organism>
<evidence type="ECO:0000256" key="5">
    <source>
        <dbReference type="ARBA" id="ARBA00022723"/>
    </source>
</evidence>
<dbReference type="RefSeq" id="WP_349245478.1">
    <property type="nucleotide sequence ID" value="NZ_JASCXX010000016.1"/>
</dbReference>
<evidence type="ECO:0000313" key="12">
    <source>
        <dbReference type="Proteomes" id="UP001431776"/>
    </source>
</evidence>
<proteinExistence type="inferred from homology"/>
<evidence type="ECO:0000256" key="7">
    <source>
        <dbReference type="ARBA" id="ARBA00022840"/>
    </source>
</evidence>
<dbReference type="GO" id="GO:0005524">
    <property type="term" value="F:ATP binding"/>
    <property type="evidence" value="ECO:0007669"/>
    <property type="project" value="UniProtKB-KW"/>
</dbReference>
<dbReference type="Pfam" id="PF01909">
    <property type="entry name" value="NTP_transf_2"/>
    <property type="match status" value="1"/>
</dbReference>
<accession>A0AAW6U313</accession>
<dbReference type="InterPro" id="IPR002934">
    <property type="entry name" value="Polymerase_NTP_transf_dom"/>
</dbReference>
<evidence type="ECO:0000256" key="1">
    <source>
        <dbReference type="ARBA" id="ARBA00001946"/>
    </source>
</evidence>
<keyword evidence="8" id="KW-0460">Magnesium</keyword>
<evidence type="ECO:0000256" key="8">
    <source>
        <dbReference type="ARBA" id="ARBA00022842"/>
    </source>
</evidence>
<keyword evidence="2" id="KW-1277">Toxin-antitoxin system</keyword>
<evidence type="ECO:0000256" key="6">
    <source>
        <dbReference type="ARBA" id="ARBA00022741"/>
    </source>
</evidence>
<name>A0AAW6U313_9BACT</name>